<dbReference type="InterPro" id="IPR003877">
    <property type="entry name" value="SPRY_dom"/>
</dbReference>
<feature type="non-terminal residue" evidence="2">
    <location>
        <position position="1"/>
    </location>
</feature>
<sequence length="76" mass="7959">WALGVAKDSVARKGRVRVNPGSGIWALGHCGGQCQALTSPALPLALPEPPELVGVFLDYQGGRVAFWDCGKGVPLF</sequence>
<dbReference type="Pfam" id="PF00622">
    <property type="entry name" value="SPRY"/>
    <property type="match status" value="1"/>
</dbReference>
<evidence type="ECO:0000313" key="2">
    <source>
        <dbReference type="EMBL" id="NXS12558.1"/>
    </source>
</evidence>
<gene>
    <name evidence="2" type="primary">Ermap</name>
    <name evidence="2" type="ORF">NEOCOR_R08797</name>
</gene>
<dbReference type="InterPro" id="IPR043136">
    <property type="entry name" value="B30.2/SPRY_sf"/>
</dbReference>
<comment type="caution">
    <text evidence="2">The sequence shown here is derived from an EMBL/GenBank/DDBJ whole genome shotgun (WGS) entry which is preliminary data.</text>
</comment>
<protein>
    <submittedName>
        <fullName evidence="2">ERMAP protein</fullName>
    </submittedName>
</protein>
<proteinExistence type="predicted"/>
<name>A0A7L2RUC7_9PASS</name>
<feature type="domain" description="B30.2/SPRY" evidence="1">
    <location>
        <begin position="1"/>
        <end position="76"/>
    </location>
</feature>
<organism evidence="2 3">
    <name type="scientific">Neodrepanis coruscans</name>
    <name type="common">wattled asity</name>
    <dbReference type="NCBI Taxonomy" id="254563"/>
    <lineage>
        <taxon>Eukaryota</taxon>
        <taxon>Metazoa</taxon>
        <taxon>Chordata</taxon>
        <taxon>Craniata</taxon>
        <taxon>Vertebrata</taxon>
        <taxon>Euteleostomi</taxon>
        <taxon>Archelosauria</taxon>
        <taxon>Archosauria</taxon>
        <taxon>Dinosauria</taxon>
        <taxon>Saurischia</taxon>
        <taxon>Theropoda</taxon>
        <taxon>Coelurosauria</taxon>
        <taxon>Aves</taxon>
        <taxon>Neognathae</taxon>
        <taxon>Neoaves</taxon>
        <taxon>Telluraves</taxon>
        <taxon>Australaves</taxon>
        <taxon>Passeriformes</taxon>
        <taxon>Philepittidae</taxon>
        <taxon>Neodrepanis</taxon>
    </lineage>
</organism>
<evidence type="ECO:0000313" key="3">
    <source>
        <dbReference type="Proteomes" id="UP000560066"/>
    </source>
</evidence>
<evidence type="ECO:0000259" key="1">
    <source>
        <dbReference type="PROSITE" id="PS50188"/>
    </source>
</evidence>
<dbReference type="EMBL" id="VYZS01202026">
    <property type="protein sequence ID" value="NXS12558.1"/>
    <property type="molecule type" value="Genomic_DNA"/>
</dbReference>
<dbReference type="InterPro" id="IPR001870">
    <property type="entry name" value="B30.2/SPRY"/>
</dbReference>
<dbReference type="InterPro" id="IPR013320">
    <property type="entry name" value="ConA-like_dom_sf"/>
</dbReference>
<dbReference type="PRINTS" id="PR01407">
    <property type="entry name" value="BUTYPHLNCDUF"/>
</dbReference>
<reference evidence="2 3" key="1">
    <citation type="submission" date="2019-09" db="EMBL/GenBank/DDBJ databases">
        <title>Bird 10,000 Genomes (B10K) Project - Family phase.</title>
        <authorList>
            <person name="Zhang G."/>
        </authorList>
    </citation>
    <scope>NUCLEOTIDE SEQUENCE [LARGE SCALE GENOMIC DNA]</scope>
    <source>
        <strain evidence="2">B10K-DU-002-79</strain>
    </source>
</reference>
<dbReference type="PANTHER" id="PTHR24103">
    <property type="entry name" value="E3 UBIQUITIN-PROTEIN LIGASE TRIM"/>
    <property type="match status" value="1"/>
</dbReference>
<dbReference type="Gene3D" id="2.60.120.920">
    <property type="match status" value="1"/>
</dbReference>
<feature type="non-terminal residue" evidence="2">
    <location>
        <position position="76"/>
    </location>
</feature>
<dbReference type="PROSITE" id="PS50188">
    <property type="entry name" value="B302_SPRY"/>
    <property type="match status" value="1"/>
</dbReference>
<dbReference type="InterPro" id="IPR003879">
    <property type="entry name" value="Butyrophylin_SPRY"/>
</dbReference>
<dbReference type="Proteomes" id="UP000560066">
    <property type="component" value="Unassembled WGS sequence"/>
</dbReference>
<dbReference type="SUPFAM" id="SSF49899">
    <property type="entry name" value="Concanavalin A-like lectins/glucanases"/>
    <property type="match status" value="1"/>
</dbReference>
<dbReference type="OrthoDB" id="6270329at2759"/>
<keyword evidence="3" id="KW-1185">Reference proteome</keyword>
<dbReference type="AlphaFoldDB" id="A0A7L2RUC7"/>
<dbReference type="InterPro" id="IPR050143">
    <property type="entry name" value="TRIM/RBCC"/>
</dbReference>
<accession>A0A7L2RUC7</accession>